<protein>
    <recommendedName>
        <fullName evidence="9">CN hydrolase domain-containing protein</fullName>
    </recommendedName>
</protein>
<keyword evidence="7" id="KW-0012">Acyltransferase</keyword>
<dbReference type="EMBL" id="UINC01002246">
    <property type="protein sequence ID" value="SUZ94561.1"/>
    <property type="molecule type" value="Genomic_DNA"/>
</dbReference>
<feature type="domain" description="CN hydrolase" evidence="9">
    <location>
        <begin position="201"/>
        <end position="443"/>
    </location>
</feature>
<dbReference type="InterPro" id="IPR003010">
    <property type="entry name" value="C-N_Hydrolase"/>
</dbReference>
<evidence type="ECO:0000256" key="3">
    <source>
        <dbReference type="ARBA" id="ARBA00022679"/>
    </source>
</evidence>
<feature type="transmembrane region" description="Helical" evidence="8">
    <location>
        <begin position="135"/>
        <end position="156"/>
    </location>
</feature>
<dbReference type="PROSITE" id="PS50263">
    <property type="entry name" value="CN_HYDROLASE"/>
    <property type="match status" value="1"/>
</dbReference>
<accession>A0A381RTU4</accession>
<dbReference type="HAMAP" id="MF_01148">
    <property type="entry name" value="Lnt"/>
    <property type="match status" value="1"/>
</dbReference>
<keyword evidence="2" id="KW-1003">Cell membrane</keyword>
<keyword evidence="4 8" id="KW-0812">Transmembrane</keyword>
<evidence type="ECO:0000256" key="2">
    <source>
        <dbReference type="ARBA" id="ARBA00022475"/>
    </source>
</evidence>
<dbReference type="InterPro" id="IPR045378">
    <property type="entry name" value="LNT_N"/>
</dbReference>
<feature type="transmembrane region" description="Helical" evidence="8">
    <location>
        <begin position="456"/>
        <end position="473"/>
    </location>
</feature>
<dbReference type="GO" id="GO:0016410">
    <property type="term" value="F:N-acyltransferase activity"/>
    <property type="evidence" value="ECO:0007669"/>
    <property type="project" value="InterPro"/>
</dbReference>
<dbReference type="GO" id="GO:0042158">
    <property type="term" value="P:lipoprotein biosynthetic process"/>
    <property type="evidence" value="ECO:0007669"/>
    <property type="project" value="InterPro"/>
</dbReference>
<evidence type="ECO:0000256" key="6">
    <source>
        <dbReference type="ARBA" id="ARBA00023136"/>
    </source>
</evidence>
<dbReference type="NCBIfam" id="TIGR00546">
    <property type="entry name" value="lnt"/>
    <property type="match status" value="1"/>
</dbReference>
<keyword evidence="3" id="KW-0808">Transferase</keyword>
<sequence length="477" mass="51694">MAWVALVPLLAALGSAKGIQVQRAFGLGLATGAVAFAGTLYWISEVMMTYGGLAWPTALAVNALLVFYLSIFVGLFAVMAIRGISISVTVGLVTTSAAWVVSEFGRGYLFGGFPWALLGYSQAEVLPVAQLASVFGVYGISFLIVLVNGALASIAVRVDRRRLTTGGVVLGIAVLIACWGQWRLSQNTLINEGEPVRVAMIQGNVAQDQKHDPGFRTSILDTYLSASRSAAADGAKLLIWPESALPLPFDQDVGTAVAIQNLAKETGSHILFGSEESEETDGFHYYNSAFHVGPTGIDRPAYRKIHLVPFGEYVPFRRFLFFADKLVESVPDFSPGTETITFSMNGHRFSSAICYEVVYPSLVRSAVSAGSELLTTITNDAWFGRTSAPHQHFSQATMRAIEQGRYLVRAANTGISGVVDPYGRVLAKTELFENVRVVADVRWINVKTVYGWTGDLFVYLCLMLVICVLVFGVRASW</sequence>
<dbReference type="InterPro" id="IPR036526">
    <property type="entry name" value="C-N_Hydrolase_sf"/>
</dbReference>
<keyword evidence="6 8" id="KW-0472">Membrane</keyword>
<feature type="transmembrane region" description="Helical" evidence="8">
    <location>
        <begin position="163"/>
        <end position="182"/>
    </location>
</feature>
<feature type="transmembrane region" description="Helical" evidence="8">
    <location>
        <begin position="84"/>
        <end position="101"/>
    </location>
</feature>
<evidence type="ECO:0000256" key="1">
    <source>
        <dbReference type="ARBA" id="ARBA00004651"/>
    </source>
</evidence>
<dbReference type="Gene3D" id="3.60.110.10">
    <property type="entry name" value="Carbon-nitrogen hydrolase"/>
    <property type="match status" value="1"/>
</dbReference>
<comment type="subcellular location">
    <subcellularLocation>
        <location evidence="1">Cell membrane</location>
        <topology evidence="1">Multi-pass membrane protein</topology>
    </subcellularLocation>
</comment>
<evidence type="ECO:0000313" key="10">
    <source>
        <dbReference type="EMBL" id="SUZ94561.1"/>
    </source>
</evidence>
<evidence type="ECO:0000259" key="9">
    <source>
        <dbReference type="PROSITE" id="PS50263"/>
    </source>
</evidence>
<dbReference type="InterPro" id="IPR004563">
    <property type="entry name" value="Apolipo_AcylTrfase"/>
</dbReference>
<feature type="transmembrane region" description="Helical" evidence="8">
    <location>
        <begin position="59"/>
        <end position="78"/>
    </location>
</feature>
<dbReference type="PANTHER" id="PTHR38686:SF1">
    <property type="entry name" value="APOLIPOPROTEIN N-ACYLTRANSFERASE"/>
    <property type="match status" value="1"/>
</dbReference>
<dbReference type="AlphaFoldDB" id="A0A381RTU4"/>
<feature type="transmembrane region" description="Helical" evidence="8">
    <location>
        <begin position="28"/>
        <end position="47"/>
    </location>
</feature>
<evidence type="ECO:0000256" key="5">
    <source>
        <dbReference type="ARBA" id="ARBA00022989"/>
    </source>
</evidence>
<gene>
    <name evidence="10" type="ORF">METZ01_LOCUS47415</name>
</gene>
<dbReference type="PANTHER" id="PTHR38686">
    <property type="entry name" value="APOLIPOPROTEIN N-ACYLTRANSFERASE"/>
    <property type="match status" value="1"/>
</dbReference>
<dbReference type="GO" id="GO:0005886">
    <property type="term" value="C:plasma membrane"/>
    <property type="evidence" value="ECO:0007669"/>
    <property type="project" value="UniProtKB-SubCell"/>
</dbReference>
<organism evidence="10">
    <name type="scientific">marine metagenome</name>
    <dbReference type="NCBI Taxonomy" id="408172"/>
    <lineage>
        <taxon>unclassified sequences</taxon>
        <taxon>metagenomes</taxon>
        <taxon>ecological metagenomes</taxon>
    </lineage>
</organism>
<evidence type="ECO:0000256" key="7">
    <source>
        <dbReference type="ARBA" id="ARBA00023315"/>
    </source>
</evidence>
<evidence type="ECO:0000256" key="4">
    <source>
        <dbReference type="ARBA" id="ARBA00022692"/>
    </source>
</evidence>
<keyword evidence="5 8" id="KW-1133">Transmembrane helix</keyword>
<dbReference type="SUPFAM" id="SSF56317">
    <property type="entry name" value="Carbon-nitrogen hydrolase"/>
    <property type="match status" value="1"/>
</dbReference>
<dbReference type="Pfam" id="PF20154">
    <property type="entry name" value="LNT_N"/>
    <property type="match status" value="1"/>
</dbReference>
<dbReference type="CDD" id="cd07571">
    <property type="entry name" value="ALP_N-acyl_transferase"/>
    <property type="match status" value="1"/>
</dbReference>
<evidence type="ECO:0000256" key="8">
    <source>
        <dbReference type="SAM" id="Phobius"/>
    </source>
</evidence>
<reference evidence="10" key="1">
    <citation type="submission" date="2018-05" db="EMBL/GenBank/DDBJ databases">
        <authorList>
            <person name="Lanie J.A."/>
            <person name="Ng W.-L."/>
            <person name="Kazmierczak K.M."/>
            <person name="Andrzejewski T.M."/>
            <person name="Davidsen T.M."/>
            <person name="Wayne K.J."/>
            <person name="Tettelin H."/>
            <person name="Glass J.I."/>
            <person name="Rusch D."/>
            <person name="Podicherti R."/>
            <person name="Tsui H.-C.T."/>
            <person name="Winkler M.E."/>
        </authorList>
    </citation>
    <scope>NUCLEOTIDE SEQUENCE</scope>
</reference>
<name>A0A381RTU4_9ZZZZ</name>
<dbReference type="Pfam" id="PF00795">
    <property type="entry name" value="CN_hydrolase"/>
    <property type="match status" value="1"/>
</dbReference>
<proteinExistence type="inferred from homology"/>